<dbReference type="OrthoDB" id="5069498at2759"/>
<feature type="region of interest" description="Disordered" evidence="1">
    <location>
        <begin position="179"/>
        <end position="209"/>
    </location>
</feature>
<feature type="compositionally biased region" description="Polar residues" evidence="1">
    <location>
        <begin position="229"/>
        <end position="242"/>
    </location>
</feature>
<sequence length="368" mass="41474">MAASTFPPLYNLSQNPEDQASLGSIKAAWDDYSSGWDQETKMTILSRLHEVRVTGTNRGRPCDHKLLKADFNFGIWVMIRCIYPTLKLQYLKARLVEKYPWIDVDSFAGPSHGRPAHDQGFQVQIQDYIASSSDNNERMIKRESGLAPVFTQSRPADGLNRQQDLSFSSLRPVQSLFPSRQNVAQPAAAHPPRANPFPDANLRPPAGCVPQSDSFSNFLKRKVEEDVPNTPSKKPGFSTTRAASPVGFDSRSSFLDDEFDRKAPNAQPEVAPEDHQRPYDAPKECCKLYHERRNAESIEALEQTLQRMQADLKTLVQRYSEDMKTAVNPPGAQQQRQRRSGDGDLDRDAFLESLDTRVTRLEAVLRSL</sequence>
<evidence type="ECO:0000313" key="3">
    <source>
        <dbReference type="Proteomes" id="UP000736672"/>
    </source>
</evidence>
<accession>A0A9P9KK67</accession>
<dbReference type="Proteomes" id="UP000736672">
    <property type="component" value="Unassembled WGS sequence"/>
</dbReference>
<evidence type="ECO:0000313" key="2">
    <source>
        <dbReference type="EMBL" id="KAH7260160.1"/>
    </source>
</evidence>
<comment type="caution">
    <text evidence="2">The sequence shown here is derived from an EMBL/GenBank/DDBJ whole genome shotgun (WGS) entry which is preliminary data.</text>
</comment>
<dbReference type="AlphaFoldDB" id="A0A9P9KK67"/>
<name>A0A9P9KK67_FUSSL</name>
<gene>
    <name evidence="2" type="ORF">B0J15DRAFT_582196</name>
</gene>
<keyword evidence="3" id="KW-1185">Reference proteome</keyword>
<organism evidence="2 3">
    <name type="scientific">Fusarium solani</name>
    <name type="common">Filamentous fungus</name>
    <dbReference type="NCBI Taxonomy" id="169388"/>
    <lineage>
        <taxon>Eukaryota</taxon>
        <taxon>Fungi</taxon>
        <taxon>Dikarya</taxon>
        <taxon>Ascomycota</taxon>
        <taxon>Pezizomycotina</taxon>
        <taxon>Sordariomycetes</taxon>
        <taxon>Hypocreomycetidae</taxon>
        <taxon>Hypocreales</taxon>
        <taxon>Nectriaceae</taxon>
        <taxon>Fusarium</taxon>
        <taxon>Fusarium solani species complex</taxon>
    </lineage>
</organism>
<feature type="region of interest" description="Disordered" evidence="1">
    <location>
        <begin position="222"/>
        <end position="253"/>
    </location>
</feature>
<evidence type="ECO:0000256" key="1">
    <source>
        <dbReference type="SAM" id="MobiDB-lite"/>
    </source>
</evidence>
<reference evidence="2" key="1">
    <citation type="journal article" date="2021" name="Nat. Commun.">
        <title>Genetic determinants of endophytism in the Arabidopsis root mycobiome.</title>
        <authorList>
            <person name="Mesny F."/>
            <person name="Miyauchi S."/>
            <person name="Thiergart T."/>
            <person name="Pickel B."/>
            <person name="Atanasova L."/>
            <person name="Karlsson M."/>
            <person name="Huettel B."/>
            <person name="Barry K.W."/>
            <person name="Haridas S."/>
            <person name="Chen C."/>
            <person name="Bauer D."/>
            <person name="Andreopoulos W."/>
            <person name="Pangilinan J."/>
            <person name="LaButti K."/>
            <person name="Riley R."/>
            <person name="Lipzen A."/>
            <person name="Clum A."/>
            <person name="Drula E."/>
            <person name="Henrissat B."/>
            <person name="Kohler A."/>
            <person name="Grigoriev I.V."/>
            <person name="Martin F.M."/>
            <person name="Hacquard S."/>
        </authorList>
    </citation>
    <scope>NUCLEOTIDE SEQUENCE</scope>
    <source>
        <strain evidence="2">FSSC 5 MPI-SDFR-AT-0091</strain>
    </source>
</reference>
<dbReference type="EMBL" id="JAGTJS010000008">
    <property type="protein sequence ID" value="KAH7260160.1"/>
    <property type="molecule type" value="Genomic_DNA"/>
</dbReference>
<protein>
    <submittedName>
        <fullName evidence="2">Uncharacterized protein</fullName>
    </submittedName>
</protein>
<feature type="region of interest" description="Disordered" evidence="1">
    <location>
        <begin position="324"/>
        <end position="346"/>
    </location>
</feature>
<proteinExistence type="predicted"/>